<keyword evidence="6" id="KW-0472">Membrane</keyword>
<keyword evidence="7" id="KW-0927">Auxin signaling pathway</keyword>
<evidence type="ECO:0000313" key="10">
    <source>
        <dbReference type="RefSeq" id="XP_031400017.1"/>
    </source>
</evidence>
<feature type="region of interest" description="Disordered" evidence="8">
    <location>
        <begin position="213"/>
        <end position="242"/>
    </location>
</feature>
<dbReference type="PANTHER" id="PTHR33541">
    <property type="entry name" value="PROTEIN BIG GRAIN 1-LIKE A-RELATED"/>
    <property type="match status" value="1"/>
</dbReference>
<comment type="subcellular location">
    <subcellularLocation>
        <location evidence="2">Cell membrane</location>
    </subcellularLocation>
</comment>
<comment type="similarity">
    <text evidence="3">Belongs to the BIG GRAIN 1 (BG1) plant protein family.</text>
</comment>
<dbReference type="RefSeq" id="XP_031400017.1">
    <property type="nucleotide sequence ID" value="XM_031544157.1"/>
</dbReference>
<keyword evidence="9" id="KW-1185">Reference proteome</keyword>
<evidence type="ECO:0000256" key="8">
    <source>
        <dbReference type="SAM" id="MobiDB-lite"/>
    </source>
</evidence>
<feature type="region of interest" description="Disordered" evidence="8">
    <location>
        <begin position="71"/>
        <end position="199"/>
    </location>
</feature>
<dbReference type="GeneID" id="116210300"/>
<feature type="compositionally biased region" description="Low complexity" evidence="8">
    <location>
        <begin position="156"/>
        <end position="169"/>
    </location>
</feature>
<dbReference type="GO" id="GO:0005886">
    <property type="term" value="C:plasma membrane"/>
    <property type="evidence" value="ECO:0007669"/>
    <property type="project" value="UniProtKB-SubCell"/>
</dbReference>
<evidence type="ECO:0000256" key="4">
    <source>
        <dbReference type="ARBA" id="ARBA00022448"/>
    </source>
</evidence>
<gene>
    <name evidence="10" type="primary">LOC116210300</name>
</gene>
<dbReference type="AlphaFoldDB" id="A0A6P8DRK2"/>
<dbReference type="OrthoDB" id="1871242at2759"/>
<comment type="function">
    <text evidence="1">Involved in auxin transport. Regulator of the auxin signaling pathway.</text>
</comment>
<evidence type="ECO:0000256" key="1">
    <source>
        <dbReference type="ARBA" id="ARBA00002281"/>
    </source>
</evidence>
<keyword evidence="5" id="KW-1003">Cell membrane</keyword>
<name>A0A6P8DRK2_PUNGR</name>
<reference evidence="9" key="1">
    <citation type="journal article" date="2020" name="Plant Biotechnol. J.">
        <title>The pomegranate (Punica granatum L.) draft genome dissects genetic divergence between soft- and hard-seeded cultivars.</title>
        <authorList>
            <person name="Luo X."/>
            <person name="Li H."/>
            <person name="Wu Z."/>
            <person name="Yao W."/>
            <person name="Zhao P."/>
            <person name="Cao D."/>
            <person name="Yu H."/>
            <person name="Li K."/>
            <person name="Poudel K."/>
            <person name="Zhao D."/>
            <person name="Zhang F."/>
            <person name="Xia X."/>
            <person name="Chen L."/>
            <person name="Wang Q."/>
            <person name="Jing D."/>
            <person name="Cao S."/>
        </authorList>
    </citation>
    <scope>NUCLEOTIDE SEQUENCE [LARGE SCALE GENOMIC DNA]</scope>
    <source>
        <strain evidence="9">cv. Tunisia</strain>
    </source>
</reference>
<evidence type="ECO:0000313" key="9">
    <source>
        <dbReference type="Proteomes" id="UP000515151"/>
    </source>
</evidence>
<sequence>MFMTTGNSDITLKAYPSFHQRKHDSGELDVFEATRYYSGQNESGLGPHGASHPWRTRRMSLDEHVRRSSLFLHQGQLGKQIKNNNNTNDHRHKHEPRQPRSPGGRLASFLNSLFNQSNSKKKKSNKSSSSGSGSVLQSSGKEHEDPDQRRRRRSSISHFRSSSTSSVTESHSKSRTGNVISNDHTNYGNNVHPSVTTPTKSYKDLRSFLDHGQVEASSKPIASTGDKTKIRSGSIGGKSRSELKSLENEEKVICGMEFYRKFKDNKNNNNNNNNAGSKESMLVAEEEESDSSSDLFELQIGGGGYCSSDLPVYDTTHIERIKTGAPISINAPS</sequence>
<feature type="compositionally biased region" description="Low complexity" evidence="8">
    <location>
        <begin position="126"/>
        <end position="139"/>
    </location>
</feature>
<feature type="compositionally biased region" description="Low complexity" evidence="8">
    <location>
        <begin position="108"/>
        <end position="118"/>
    </location>
</feature>
<feature type="compositionally biased region" description="Polar residues" evidence="8">
    <location>
        <begin position="177"/>
        <end position="199"/>
    </location>
</feature>
<reference evidence="10" key="2">
    <citation type="submission" date="2025-08" db="UniProtKB">
        <authorList>
            <consortium name="RefSeq"/>
        </authorList>
    </citation>
    <scope>IDENTIFICATION</scope>
    <source>
        <tissue evidence="10">Leaf</tissue>
    </source>
</reference>
<evidence type="ECO:0000256" key="7">
    <source>
        <dbReference type="ARBA" id="ARBA00023294"/>
    </source>
</evidence>
<dbReference type="InterPro" id="IPR039621">
    <property type="entry name" value="BG1-like"/>
</dbReference>
<accession>A0A6P8DRK2</accession>
<feature type="region of interest" description="Disordered" evidence="8">
    <location>
        <begin position="264"/>
        <end position="294"/>
    </location>
</feature>
<dbReference type="Proteomes" id="UP000515151">
    <property type="component" value="Chromosome 6"/>
</dbReference>
<keyword evidence="4" id="KW-0813">Transport</keyword>
<evidence type="ECO:0000256" key="6">
    <source>
        <dbReference type="ARBA" id="ARBA00023136"/>
    </source>
</evidence>
<protein>
    <submittedName>
        <fullName evidence="10">Protein BIG GRAIN 1-like E</fullName>
    </submittedName>
</protein>
<organism evidence="9 10">
    <name type="scientific">Punica granatum</name>
    <name type="common">Pomegranate</name>
    <dbReference type="NCBI Taxonomy" id="22663"/>
    <lineage>
        <taxon>Eukaryota</taxon>
        <taxon>Viridiplantae</taxon>
        <taxon>Streptophyta</taxon>
        <taxon>Embryophyta</taxon>
        <taxon>Tracheophyta</taxon>
        <taxon>Spermatophyta</taxon>
        <taxon>Magnoliopsida</taxon>
        <taxon>eudicotyledons</taxon>
        <taxon>Gunneridae</taxon>
        <taxon>Pentapetalae</taxon>
        <taxon>rosids</taxon>
        <taxon>malvids</taxon>
        <taxon>Myrtales</taxon>
        <taxon>Lythraceae</taxon>
        <taxon>Punica</taxon>
    </lineage>
</organism>
<proteinExistence type="inferred from homology"/>
<dbReference type="GO" id="GO:0009734">
    <property type="term" value="P:auxin-activated signaling pathway"/>
    <property type="evidence" value="ECO:0007669"/>
    <property type="project" value="UniProtKB-KW"/>
</dbReference>
<evidence type="ECO:0000256" key="3">
    <source>
        <dbReference type="ARBA" id="ARBA00010067"/>
    </source>
</evidence>
<evidence type="ECO:0000256" key="5">
    <source>
        <dbReference type="ARBA" id="ARBA00022475"/>
    </source>
</evidence>
<dbReference type="PANTHER" id="PTHR33541:SF11">
    <property type="entry name" value="PROTEIN BIG GRAIN 1-LIKE E"/>
    <property type="match status" value="1"/>
</dbReference>
<evidence type="ECO:0000256" key="2">
    <source>
        <dbReference type="ARBA" id="ARBA00004236"/>
    </source>
</evidence>